<dbReference type="InterPro" id="IPR011880">
    <property type="entry name" value="PA_CoA_ligase"/>
</dbReference>
<evidence type="ECO:0000256" key="10">
    <source>
        <dbReference type="ARBA" id="ARBA00075111"/>
    </source>
</evidence>
<sequence>MRVEERELSVENPSFAKIKSFLKNIAENSPFYKKKFREIGFDVNDFKSMNDFSKLPFTTKEDLRDAYPLGMLACPEEKIVRIHSSSGTTGKPVIIPYTQKDIDDWKIMMKRCYEIAGVKPNDRVQITPGYGLWTAGIGFQLGAELLGAMTIPTGPGNTDRQIEMMLNLKSTVLTSTSSYALLLGEEIERRGLREKISLKIGIIGSERWGDRMRKRIEELLNIESFDIYGLTEIYGPGIGLDCKYHNGIHVFDDFMYFEVIDPDTLEVLPDGVRGELVITTFKKEGAPLLRFRTRDITSINHELCECGLKYPRIERLTGRSDDMFKIKGVNCFPAQIEVVLREFEELFSEYQIILDRFEGKDRAILKVECKEPDNINLSKKISRRIKDRAGVTFDVELLAFGGLPRSEKKTKRVFDLREEI</sequence>
<dbReference type="UniPathway" id="UPA00930"/>
<proteinExistence type="inferred from homology"/>
<dbReference type="InterPro" id="IPR028154">
    <property type="entry name" value="AMP-dep_Lig_C"/>
</dbReference>
<evidence type="ECO:0000256" key="11">
    <source>
        <dbReference type="PIRNR" id="PIRNR006444"/>
    </source>
</evidence>
<dbReference type="CDD" id="cd05913">
    <property type="entry name" value="PaaK"/>
    <property type="match status" value="1"/>
</dbReference>
<name>A0A2R4W264_THEAF</name>
<keyword evidence="3" id="KW-0597">Phosphoprotein</keyword>
<evidence type="ECO:0000256" key="3">
    <source>
        <dbReference type="ARBA" id="ARBA00022553"/>
    </source>
</evidence>
<dbReference type="AlphaFoldDB" id="A0A2R4W264"/>
<comment type="function">
    <text evidence="11">Catalyzes the activation of phenylacetic acid (PA) to phenylacetyl-CoA (PA-CoA).</text>
</comment>
<dbReference type="GO" id="GO:0010124">
    <property type="term" value="P:phenylacetate catabolic process"/>
    <property type="evidence" value="ECO:0007669"/>
    <property type="project" value="UniProtKB-UniRule"/>
</dbReference>
<dbReference type="Pfam" id="PF14535">
    <property type="entry name" value="AMP-binding_C_2"/>
    <property type="match status" value="1"/>
</dbReference>
<dbReference type="GO" id="GO:0047475">
    <property type="term" value="F:phenylacetate-CoA ligase activity"/>
    <property type="evidence" value="ECO:0007669"/>
    <property type="project" value="UniProtKB-EC"/>
</dbReference>
<dbReference type="PIRSF" id="PIRSF006444">
    <property type="entry name" value="PaaK"/>
    <property type="match status" value="1"/>
</dbReference>
<evidence type="ECO:0000259" key="12">
    <source>
        <dbReference type="Pfam" id="PF00501"/>
    </source>
</evidence>
<evidence type="ECO:0000313" key="15">
    <source>
        <dbReference type="Proteomes" id="UP000244792"/>
    </source>
</evidence>
<evidence type="ECO:0000256" key="8">
    <source>
        <dbReference type="ARBA" id="ARBA00066629"/>
    </source>
</evidence>
<dbReference type="EMBL" id="CP020921">
    <property type="protein sequence ID" value="AWB10911.1"/>
    <property type="molecule type" value="Genomic_DNA"/>
</dbReference>
<dbReference type="KEGG" id="taci:TDSAC_1575"/>
<evidence type="ECO:0000259" key="13">
    <source>
        <dbReference type="Pfam" id="PF14535"/>
    </source>
</evidence>
<dbReference type="Proteomes" id="UP000244792">
    <property type="component" value="Chromosome"/>
</dbReference>
<evidence type="ECO:0000256" key="6">
    <source>
        <dbReference type="ARBA" id="ARBA00060591"/>
    </source>
</evidence>
<dbReference type="PANTHER" id="PTHR43439:SF2">
    <property type="entry name" value="ENZYME, PUTATIVE (JCVI)-RELATED"/>
    <property type="match status" value="1"/>
</dbReference>
<comment type="similarity">
    <text evidence="7 11">Belongs to the phenylacetyl-CoA ligase family.</text>
</comment>
<keyword evidence="4 11" id="KW-0436">Ligase</keyword>
<evidence type="ECO:0000256" key="4">
    <source>
        <dbReference type="ARBA" id="ARBA00022598"/>
    </source>
</evidence>
<dbReference type="OrthoDB" id="580775at2"/>
<feature type="domain" description="AMP-dependent ligase C-terminal" evidence="13">
    <location>
        <begin position="328"/>
        <end position="417"/>
    </location>
</feature>
<comment type="pathway">
    <text evidence="6 11">Aromatic compound metabolism; phenylacetate degradation.</text>
</comment>
<evidence type="ECO:0000256" key="7">
    <source>
        <dbReference type="ARBA" id="ARBA00061566"/>
    </source>
</evidence>
<evidence type="ECO:0000313" key="14">
    <source>
        <dbReference type="EMBL" id="AWB10911.1"/>
    </source>
</evidence>
<dbReference type="InterPro" id="IPR051414">
    <property type="entry name" value="Adenylate-forming_Reductase"/>
</dbReference>
<dbReference type="SUPFAM" id="SSF56801">
    <property type="entry name" value="Acetyl-CoA synthetase-like"/>
    <property type="match status" value="1"/>
</dbReference>
<organism evidence="14 15">
    <name type="scientific">Thermodesulfobium acidiphilum</name>
    <dbReference type="NCBI Taxonomy" id="1794699"/>
    <lineage>
        <taxon>Bacteria</taxon>
        <taxon>Pseudomonadati</taxon>
        <taxon>Thermodesulfobiota</taxon>
        <taxon>Thermodesulfobiia</taxon>
        <taxon>Thermodesulfobiales</taxon>
        <taxon>Thermodesulfobiaceae</taxon>
        <taxon>Thermodesulfobium</taxon>
    </lineage>
</organism>
<accession>A0A2R4W264</accession>
<protein>
    <recommendedName>
        <fullName evidence="9 11">Phenylacetate-coenzyme A ligase</fullName>
        <ecNumber evidence="8 11">6.2.1.30</ecNumber>
    </recommendedName>
    <alternativeName>
        <fullName evidence="10 11">Phenylacetyl-CoA ligase</fullName>
    </alternativeName>
</protein>
<keyword evidence="2" id="KW-0596">Phosphopantetheine</keyword>
<dbReference type="GO" id="GO:0000166">
    <property type="term" value="F:nucleotide binding"/>
    <property type="evidence" value="ECO:0007669"/>
    <property type="project" value="UniProtKB-KW"/>
</dbReference>
<keyword evidence="5 11" id="KW-0547">Nucleotide-binding</keyword>
<gene>
    <name evidence="14" type="ORF">TDSAC_1575</name>
</gene>
<dbReference type="InterPro" id="IPR045851">
    <property type="entry name" value="AMP-bd_C_sf"/>
</dbReference>
<dbReference type="EC" id="6.2.1.30" evidence="8 11"/>
<dbReference type="InterPro" id="IPR042099">
    <property type="entry name" value="ANL_N_sf"/>
</dbReference>
<evidence type="ECO:0000256" key="1">
    <source>
        <dbReference type="ARBA" id="ARBA00011245"/>
    </source>
</evidence>
<feature type="domain" description="AMP-dependent synthetase/ligase" evidence="12">
    <location>
        <begin position="74"/>
        <end position="279"/>
    </location>
</feature>
<evidence type="ECO:0000256" key="5">
    <source>
        <dbReference type="ARBA" id="ARBA00022741"/>
    </source>
</evidence>
<comment type="subunit">
    <text evidence="1">Monomer.</text>
</comment>
<dbReference type="Gene3D" id="3.40.50.12780">
    <property type="entry name" value="N-terminal domain of ligase-like"/>
    <property type="match status" value="1"/>
</dbReference>
<reference evidence="14 15" key="1">
    <citation type="submission" date="2017-04" db="EMBL/GenBank/DDBJ databases">
        <title>Genomic insights into metabolism of Thermodesulfobium acidiphilum.</title>
        <authorList>
            <person name="Toshchakov S.V."/>
            <person name="Frolov E.N."/>
            <person name="Kublanov I.V."/>
            <person name="Samarov N.I."/>
            <person name="Novikov A."/>
            <person name="Lebedinsky A.V."/>
            <person name="Bonch-Osmolovskaya E.A."/>
            <person name="Chernyh N.A."/>
        </authorList>
    </citation>
    <scope>NUCLEOTIDE SEQUENCE [LARGE SCALE GENOMIC DNA]</scope>
    <source>
        <strain evidence="14 15">3127-1</strain>
    </source>
</reference>
<evidence type="ECO:0000256" key="2">
    <source>
        <dbReference type="ARBA" id="ARBA00022450"/>
    </source>
</evidence>
<keyword evidence="15" id="KW-1185">Reference proteome</keyword>
<comment type="catalytic activity">
    <reaction evidence="11">
        <text>2-phenylacetate + ATP + CoA = phenylacetyl-CoA + AMP + diphosphate</text>
        <dbReference type="Rhea" id="RHEA:20956"/>
        <dbReference type="ChEBI" id="CHEBI:18401"/>
        <dbReference type="ChEBI" id="CHEBI:30616"/>
        <dbReference type="ChEBI" id="CHEBI:33019"/>
        <dbReference type="ChEBI" id="CHEBI:57287"/>
        <dbReference type="ChEBI" id="CHEBI:57390"/>
        <dbReference type="ChEBI" id="CHEBI:456215"/>
        <dbReference type="EC" id="6.2.1.30"/>
    </reaction>
</comment>
<evidence type="ECO:0000256" key="9">
    <source>
        <dbReference type="ARBA" id="ARBA00068695"/>
    </source>
</evidence>
<dbReference type="Pfam" id="PF00501">
    <property type="entry name" value="AMP-binding"/>
    <property type="match status" value="1"/>
</dbReference>
<dbReference type="RefSeq" id="WP_108309764.1">
    <property type="nucleotide sequence ID" value="NZ_CP020921.1"/>
</dbReference>
<dbReference type="Gene3D" id="3.30.300.30">
    <property type="match status" value="1"/>
</dbReference>
<dbReference type="InterPro" id="IPR000873">
    <property type="entry name" value="AMP-dep_synth/lig_dom"/>
</dbReference>
<dbReference type="PANTHER" id="PTHR43439">
    <property type="entry name" value="PHENYLACETATE-COENZYME A LIGASE"/>
    <property type="match status" value="1"/>
</dbReference>
<dbReference type="FunFam" id="3.40.50.12780:FF:000016">
    <property type="entry name" value="Phenylacetate-coenzyme A ligase"/>
    <property type="match status" value="1"/>
</dbReference>